<keyword evidence="4" id="KW-1185">Reference proteome</keyword>
<dbReference type="InterPro" id="IPR025273">
    <property type="entry name" value="DUF4064"/>
</dbReference>
<feature type="transmembrane region" description="Helical" evidence="1">
    <location>
        <begin position="68"/>
        <end position="101"/>
    </location>
</feature>
<gene>
    <name evidence="3" type="ORF">UR08_10460</name>
</gene>
<accession>A0A3D8TRV0</accession>
<feature type="domain" description="DUF4064" evidence="2">
    <location>
        <begin position="2"/>
        <end position="80"/>
    </location>
</feature>
<comment type="caution">
    <text evidence="3">The sequence shown here is derived from an EMBL/GenBank/DDBJ whole genome shotgun (WGS) entry which is preliminary data.</text>
</comment>
<keyword evidence="1" id="KW-1133">Transmembrane helix</keyword>
<feature type="transmembrane region" description="Helical" evidence="1">
    <location>
        <begin position="37"/>
        <end position="61"/>
    </location>
</feature>
<keyword evidence="1" id="KW-0812">Transmembrane</keyword>
<evidence type="ECO:0000259" key="2">
    <source>
        <dbReference type="Pfam" id="PF13273"/>
    </source>
</evidence>
<evidence type="ECO:0000313" key="4">
    <source>
        <dbReference type="Proteomes" id="UP000257055"/>
    </source>
</evidence>
<dbReference type="Proteomes" id="UP000257055">
    <property type="component" value="Unassembled WGS sequence"/>
</dbReference>
<sequence length="112" mass="11674">MKLEGLLGFLGSALAIAFSLMVLTIPGISQALEEESFFFYLLTAGTLILSILGLVGSFVVAHKPRMGAVFMIAAAIGGTMSVSVMFLIPIMLLGLGGLIALVNQEEIALDGE</sequence>
<keyword evidence="1" id="KW-0472">Membrane</keyword>
<dbReference type="Pfam" id="PF13273">
    <property type="entry name" value="DUF4064"/>
    <property type="match status" value="1"/>
</dbReference>
<name>A0A3D8TRV0_9LIST</name>
<dbReference type="EMBL" id="LARY01000002">
    <property type="protein sequence ID" value="RDX01331.1"/>
    <property type="molecule type" value="Genomic_DNA"/>
</dbReference>
<evidence type="ECO:0000313" key="3">
    <source>
        <dbReference type="EMBL" id="RDX01331.1"/>
    </source>
</evidence>
<feature type="transmembrane region" description="Helical" evidence="1">
    <location>
        <begin position="7"/>
        <end position="25"/>
    </location>
</feature>
<dbReference type="RefSeq" id="WP_115753592.1">
    <property type="nucleotide sequence ID" value="NZ_LARY01000002.1"/>
</dbReference>
<organism evidence="3 4">
    <name type="scientific">Listeria kieliensis</name>
    <dbReference type="NCBI Taxonomy" id="1621700"/>
    <lineage>
        <taxon>Bacteria</taxon>
        <taxon>Bacillati</taxon>
        <taxon>Bacillota</taxon>
        <taxon>Bacilli</taxon>
        <taxon>Bacillales</taxon>
        <taxon>Listeriaceae</taxon>
        <taxon>Listeria</taxon>
    </lineage>
</organism>
<protein>
    <recommendedName>
        <fullName evidence="2">DUF4064 domain-containing protein</fullName>
    </recommendedName>
</protein>
<reference evidence="4" key="1">
    <citation type="submission" date="2015-04" db="EMBL/GenBank/DDBJ databases">
        <authorList>
            <person name="Schardt J."/>
            <person name="Mueller-Herbst S."/>
            <person name="Scherer S."/>
            <person name="Huptas C."/>
        </authorList>
    </citation>
    <scope>NUCLEOTIDE SEQUENCE [LARGE SCALE GENOMIC DNA]</scope>
    <source>
        <strain evidence="4">Kiel-L1</strain>
    </source>
</reference>
<dbReference type="AlphaFoldDB" id="A0A3D8TRV0"/>
<evidence type="ECO:0000256" key="1">
    <source>
        <dbReference type="SAM" id="Phobius"/>
    </source>
</evidence>
<proteinExistence type="predicted"/>